<name>A0A1B6DIF7_9HEMI</name>
<feature type="compositionally biased region" description="Polar residues" evidence="1">
    <location>
        <begin position="100"/>
        <end position="110"/>
    </location>
</feature>
<accession>A0A1B6DIF7</accession>
<organism evidence="2">
    <name type="scientific">Clastoptera arizonana</name>
    <name type="common">Arizona spittle bug</name>
    <dbReference type="NCBI Taxonomy" id="38151"/>
    <lineage>
        <taxon>Eukaryota</taxon>
        <taxon>Metazoa</taxon>
        <taxon>Ecdysozoa</taxon>
        <taxon>Arthropoda</taxon>
        <taxon>Hexapoda</taxon>
        <taxon>Insecta</taxon>
        <taxon>Pterygota</taxon>
        <taxon>Neoptera</taxon>
        <taxon>Paraneoptera</taxon>
        <taxon>Hemiptera</taxon>
        <taxon>Auchenorrhyncha</taxon>
        <taxon>Cercopoidea</taxon>
        <taxon>Clastopteridae</taxon>
        <taxon>Clastoptera</taxon>
    </lineage>
</organism>
<evidence type="ECO:0008006" key="3">
    <source>
        <dbReference type="Google" id="ProtNLM"/>
    </source>
</evidence>
<feature type="compositionally biased region" description="Acidic residues" evidence="1">
    <location>
        <begin position="50"/>
        <end position="67"/>
    </location>
</feature>
<evidence type="ECO:0000313" key="2">
    <source>
        <dbReference type="EMBL" id="JAS25400.1"/>
    </source>
</evidence>
<reference evidence="2" key="1">
    <citation type="submission" date="2015-12" db="EMBL/GenBank/DDBJ databases">
        <title>De novo transcriptome assembly of four potential Pierce s Disease insect vectors from Arizona vineyards.</title>
        <authorList>
            <person name="Tassone E.E."/>
        </authorList>
    </citation>
    <scope>NUCLEOTIDE SEQUENCE</scope>
</reference>
<dbReference type="AlphaFoldDB" id="A0A1B6DIF7"/>
<feature type="region of interest" description="Disordered" evidence="1">
    <location>
        <begin position="35"/>
        <end position="128"/>
    </location>
</feature>
<evidence type="ECO:0000256" key="1">
    <source>
        <dbReference type="SAM" id="MobiDB-lite"/>
    </source>
</evidence>
<feature type="compositionally biased region" description="Polar residues" evidence="1">
    <location>
        <begin position="68"/>
        <end position="80"/>
    </location>
</feature>
<feature type="compositionally biased region" description="Basic and acidic residues" evidence="1">
    <location>
        <begin position="114"/>
        <end position="128"/>
    </location>
</feature>
<dbReference type="EMBL" id="GEDC01011898">
    <property type="protein sequence ID" value="JAS25400.1"/>
    <property type="molecule type" value="Transcribed_RNA"/>
</dbReference>
<proteinExistence type="predicted"/>
<protein>
    <recommendedName>
        <fullName evidence="3">BESS domain-containing protein</fullName>
    </recommendedName>
</protein>
<feature type="non-terminal residue" evidence="2">
    <location>
        <position position="128"/>
    </location>
</feature>
<sequence length="128" mass="14458">MNLRKTKSGQSASKIKPPKFYQELQFLLPTFNEEEKRMSNVSLPPSEKISEDDSENENVNDIEEPENTEINSSVSPTTASLHPPLLSSFSRHPRNKPKKSSSTPQVTSASVLDKYLKNKEIRKETPSQ</sequence>
<gene>
    <name evidence="2" type="ORF">g.45338</name>
</gene>